<dbReference type="PANTHER" id="PTHR12526">
    <property type="entry name" value="GLYCOSYLTRANSFERASE"/>
    <property type="match status" value="1"/>
</dbReference>
<dbReference type="InterPro" id="IPR001296">
    <property type="entry name" value="Glyco_trans_1"/>
</dbReference>
<feature type="domain" description="Glycosyl transferase family 1" evidence="1">
    <location>
        <begin position="179"/>
        <end position="340"/>
    </location>
</feature>
<keyword evidence="3" id="KW-0808">Transferase</keyword>
<sequence>MSKKHKVAFVISGLNAGGAERVVSNLANELVNSFDITIILLYKCTPFYKLDERISITYCTELYNPKPKAFQSLKNHFKIFSSVLKILKENQIDLSIGFMTTSNIYLSIASKLNGKPCIISERIHPDHRQLNIFWQKLRHFSYQFSQVLVVQTASIKEYFETFMDSEKIIIIKNPLATELIAKKETYNSRENIILNVGSLTVQKNQDLLINAFSNVDNTDWKLVLVGDGELKSQYQDLIYSLKLEQKVTLVGNVNNVEDYYNNASIFVFPSRYEGFPNALTEAMYFGLPCISTACPSGPSEIINSGINGFLIQVENQLELENRLTTLMIDENLRKKFSKRAMESTTEFLPQTINTDWKNIINQILT</sequence>
<feature type="domain" description="Glycosyltransferase subfamily 4-like N-terminal" evidence="2">
    <location>
        <begin position="17"/>
        <end position="178"/>
    </location>
</feature>
<dbReference type="CDD" id="cd03820">
    <property type="entry name" value="GT4_AmsD-like"/>
    <property type="match status" value="1"/>
</dbReference>
<reference evidence="3 4" key="1">
    <citation type="submission" date="2019-01" db="EMBL/GenBank/DDBJ databases">
        <title>Genome sequence of the Antarctic species Gelidibacter gilvus ACAM 158(T).</title>
        <authorList>
            <person name="Bowman J.P."/>
        </authorList>
    </citation>
    <scope>NUCLEOTIDE SEQUENCE [LARGE SCALE GENOMIC DNA]</scope>
    <source>
        <strain evidence="3 4">IC158</strain>
    </source>
</reference>
<dbReference type="RefSeq" id="WP_129018170.1">
    <property type="nucleotide sequence ID" value="NZ_SDDZ01000009.1"/>
</dbReference>
<evidence type="ECO:0000259" key="1">
    <source>
        <dbReference type="Pfam" id="PF00534"/>
    </source>
</evidence>
<dbReference type="InterPro" id="IPR028098">
    <property type="entry name" value="Glyco_trans_4-like_N"/>
</dbReference>
<dbReference type="Proteomes" id="UP000289792">
    <property type="component" value="Unassembled WGS sequence"/>
</dbReference>
<protein>
    <submittedName>
        <fullName evidence="3">Glycosyltransferase family 4 protein</fullName>
    </submittedName>
</protein>
<dbReference type="EMBL" id="SDDZ01000009">
    <property type="protein sequence ID" value="RXJ45968.1"/>
    <property type="molecule type" value="Genomic_DNA"/>
</dbReference>
<comment type="caution">
    <text evidence="3">The sequence shown here is derived from an EMBL/GenBank/DDBJ whole genome shotgun (WGS) entry which is preliminary data.</text>
</comment>
<dbReference type="OrthoDB" id="798298at2"/>
<gene>
    <name evidence="3" type="ORF">ESZ48_14230</name>
</gene>
<evidence type="ECO:0000313" key="4">
    <source>
        <dbReference type="Proteomes" id="UP000289792"/>
    </source>
</evidence>
<dbReference type="SUPFAM" id="SSF53756">
    <property type="entry name" value="UDP-Glycosyltransferase/glycogen phosphorylase"/>
    <property type="match status" value="1"/>
</dbReference>
<dbReference type="PANTHER" id="PTHR12526:SF630">
    <property type="entry name" value="GLYCOSYLTRANSFERASE"/>
    <property type="match status" value="1"/>
</dbReference>
<dbReference type="Pfam" id="PF00534">
    <property type="entry name" value="Glycos_transf_1"/>
    <property type="match status" value="1"/>
</dbReference>
<proteinExistence type="predicted"/>
<name>A0A4Q0XEI1_9FLAO</name>
<keyword evidence="4" id="KW-1185">Reference proteome</keyword>
<dbReference type="AlphaFoldDB" id="A0A4Q0XEI1"/>
<evidence type="ECO:0000313" key="3">
    <source>
        <dbReference type="EMBL" id="RXJ45968.1"/>
    </source>
</evidence>
<evidence type="ECO:0000259" key="2">
    <source>
        <dbReference type="Pfam" id="PF13439"/>
    </source>
</evidence>
<dbReference type="Pfam" id="PF13439">
    <property type="entry name" value="Glyco_transf_4"/>
    <property type="match status" value="1"/>
</dbReference>
<dbReference type="Gene3D" id="3.40.50.2000">
    <property type="entry name" value="Glycogen Phosphorylase B"/>
    <property type="match status" value="2"/>
</dbReference>
<accession>A0A4Q0XEI1</accession>
<dbReference type="GO" id="GO:0016757">
    <property type="term" value="F:glycosyltransferase activity"/>
    <property type="evidence" value="ECO:0007669"/>
    <property type="project" value="InterPro"/>
</dbReference>
<organism evidence="3 4">
    <name type="scientific">Gelidibacter gilvus</name>
    <dbReference type="NCBI Taxonomy" id="59602"/>
    <lineage>
        <taxon>Bacteria</taxon>
        <taxon>Pseudomonadati</taxon>
        <taxon>Bacteroidota</taxon>
        <taxon>Flavobacteriia</taxon>
        <taxon>Flavobacteriales</taxon>
        <taxon>Flavobacteriaceae</taxon>
        <taxon>Gelidibacter</taxon>
    </lineage>
</organism>